<dbReference type="Gene3D" id="3.10.450.700">
    <property type="match status" value="1"/>
</dbReference>
<evidence type="ECO:0000313" key="9">
    <source>
        <dbReference type="Proteomes" id="UP000654720"/>
    </source>
</evidence>
<dbReference type="Proteomes" id="UP000283589">
    <property type="component" value="Unassembled WGS sequence"/>
</dbReference>
<dbReference type="Pfam" id="PF11680">
    <property type="entry name" value="DUF3276"/>
    <property type="match status" value="1"/>
</dbReference>
<comment type="similarity">
    <text evidence="1">Belongs to the PUR DNA-binding protein family.</text>
</comment>
<protein>
    <submittedName>
        <fullName evidence="5">DUF3276 family protein</fullName>
    </submittedName>
    <submittedName>
        <fullName evidence="3">PUR family DNA/RNA-binding protein</fullName>
    </submittedName>
</protein>
<dbReference type="RefSeq" id="WP_027201276.1">
    <property type="nucleotide sequence ID" value="NZ_CABJDM010000011.1"/>
</dbReference>
<dbReference type="EMBL" id="QRZA01000029">
    <property type="protein sequence ID" value="RGV31674.1"/>
    <property type="molecule type" value="Genomic_DNA"/>
</dbReference>
<evidence type="ECO:0000256" key="1">
    <source>
        <dbReference type="ARBA" id="ARBA00009251"/>
    </source>
</evidence>
<keyword evidence="2" id="KW-0238">DNA-binding</keyword>
<reference evidence="4 9" key="3">
    <citation type="submission" date="2021-02" db="EMBL/GenBank/DDBJ databases">
        <title>FDA dAtabase for Regulatory Grade micrObial Sequences (FDA-ARGOS): Supporting development and validation of Infectious Disease Dx tests.</title>
        <authorList>
            <person name="Carlson P."/>
            <person name="Fischbach M."/>
            <person name="Hastie J."/>
            <person name="Bilen M."/>
            <person name="Cheng A."/>
            <person name="Tallon L."/>
            <person name="Sadzewicz L."/>
            <person name="Zhao X."/>
            <person name="Boylan J."/>
            <person name="Ott S."/>
            <person name="Bowen H."/>
            <person name="Vavikolanu K."/>
            <person name="Mehta A."/>
            <person name="Aluvathingal J."/>
            <person name="Nadendla S."/>
            <person name="Yan Y."/>
            <person name="Sichtig H."/>
        </authorList>
    </citation>
    <scope>NUCLEOTIDE SEQUENCE [LARGE SCALE GENOMIC DNA]</scope>
    <source>
        <strain evidence="4 9">FDAARGOS_1229</strain>
    </source>
</reference>
<sequence length="117" mass="13725">MEGYEKNDGMEMNDRDEIYSKPVRAGKRTYFFDVKATRNNDYYLTITESKKKLEKDGSQNYEKHKIFLYKEDFDKFAEGLDNAVAYIKAALNGETMAVQEEVETNKFDDIDFDDLSK</sequence>
<evidence type="ECO:0000313" key="3">
    <source>
        <dbReference type="EMBL" id="HJF71026.1"/>
    </source>
</evidence>
<reference evidence="3" key="4">
    <citation type="submission" date="2021-09" db="EMBL/GenBank/DDBJ databases">
        <authorList>
            <person name="Gilroy R."/>
        </authorList>
    </citation>
    <scope>NUCLEOTIDE SEQUENCE</scope>
    <source>
        <strain evidence="3">6966</strain>
    </source>
</reference>
<dbReference type="EMBL" id="DYVS01000165">
    <property type="protein sequence ID" value="HJF71026.1"/>
    <property type="molecule type" value="Genomic_DNA"/>
</dbReference>
<dbReference type="Proteomes" id="UP000286038">
    <property type="component" value="Unassembled WGS sequence"/>
</dbReference>
<dbReference type="Proteomes" id="UP000742098">
    <property type="component" value="Unassembled WGS sequence"/>
</dbReference>
<proteinExistence type="inferred from homology"/>
<dbReference type="GO" id="GO:0000977">
    <property type="term" value="F:RNA polymerase II transcription regulatory region sequence-specific DNA binding"/>
    <property type="evidence" value="ECO:0007669"/>
    <property type="project" value="InterPro"/>
</dbReference>
<evidence type="ECO:0000313" key="6">
    <source>
        <dbReference type="EMBL" id="RHM42737.1"/>
    </source>
</evidence>
<reference evidence="7 8" key="1">
    <citation type="submission" date="2018-08" db="EMBL/GenBank/DDBJ databases">
        <title>A genome reference for cultivated species of the human gut microbiota.</title>
        <authorList>
            <person name="Zou Y."/>
            <person name="Xue W."/>
            <person name="Luo G."/>
        </authorList>
    </citation>
    <scope>NUCLEOTIDE SEQUENCE [LARGE SCALE GENOMIC DNA]</scope>
    <source>
        <strain evidence="5 7">AF14-49</strain>
        <strain evidence="6 8">AF34-33</strain>
    </source>
</reference>
<evidence type="ECO:0000313" key="8">
    <source>
        <dbReference type="Proteomes" id="UP000286038"/>
    </source>
</evidence>
<dbReference type="AlphaFoldDB" id="A0A412WW94"/>
<evidence type="ECO:0000313" key="5">
    <source>
        <dbReference type="EMBL" id="RGV31674.1"/>
    </source>
</evidence>
<dbReference type="STRING" id="1121130.GCA_000519105_02636"/>
<dbReference type="InterPro" id="IPR006628">
    <property type="entry name" value="PUR-bd_fam"/>
</dbReference>
<organism evidence="5 7">
    <name type="scientific">Butyricimonas virosa</name>
    <dbReference type="NCBI Taxonomy" id="544645"/>
    <lineage>
        <taxon>Bacteria</taxon>
        <taxon>Pseudomonadati</taxon>
        <taxon>Bacteroidota</taxon>
        <taxon>Bacteroidia</taxon>
        <taxon>Bacteroidales</taxon>
        <taxon>Odoribacteraceae</taxon>
        <taxon>Butyricimonas</taxon>
    </lineage>
</organism>
<evidence type="ECO:0000256" key="2">
    <source>
        <dbReference type="ARBA" id="ARBA00023125"/>
    </source>
</evidence>
<dbReference type="GeneID" id="86891127"/>
<keyword evidence="9" id="KW-1185">Reference proteome</keyword>
<dbReference type="GO" id="GO:0032422">
    <property type="term" value="F:purine-rich negative regulatory element binding"/>
    <property type="evidence" value="ECO:0007669"/>
    <property type="project" value="InterPro"/>
</dbReference>
<dbReference type="SMART" id="SM00712">
    <property type="entry name" value="PUR"/>
    <property type="match status" value="1"/>
</dbReference>
<evidence type="ECO:0000313" key="7">
    <source>
        <dbReference type="Proteomes" id="UP000283589"/>
    </source>
</evidence>
<evidence type="ECO:0000313" key="4">
    <source>
        <dbReference type="EMBL" id="QRO49776.1"/>
    </source>
</evidence>
<accession>A0A412WW94</accession>
<reference evidence="3" key="2">
    <citation type="journal article" date="2021" name="PeerJ">
        <title>Extensive microbial diversity within the chicken gut microbiome revealed by metagenomics and culture.</title>
        <authorList>
            <person name="Gilroy R."/>
            <person name="Ravi A."/>
            <person name="Getino M."/>
            <person name="Pursley I."/>
            <person name="Horton D.L."/>
            <person name="Alikhan N.F."/>
            <person name="Baker D."/>
            <person name="Gharbi K."/>
            <person name="Hall N."/>
            <person name="Watson M."/>
            <person name="Adriaenssens E.M."/>
            <person name="Foster-Nyarko E."/>
            <person name="Jarju S."/>
            <person name="Secka A."/>
            <person name="Antonio M."/>
            <person name="Oren A."/>
            <person name="Chaudhuri R.R."/>
            <person name="La Ragione R."/>
            <person name="Hildebrand F."/>
            <person name="Pallen M.J."/>
        </authorList>
    </citation>
    <scope>NUCLEOTIDE SEQUENCE</scope>
    <source>
        <strain evidence="3">6966</strain>
    </source>
</reference>
<dbReference type="EMBL" id="QRPV01000011">
    <property type="protein sequence ID" value="RHM42737.1"/>
    <property type="molecule type" value="Genomic_DNA"/>
</dbReference>
<dbReference type="EMBL" id="CP069450">
    <property type="protein sequence ID" value="QRO49776.1"/>
    <property type="molecule type" value="Genomic_DNA"/>
</dbReference>
<name>A0A412WW94_9BACT</name>
<gene>
    <name evidence="5" type="ORF">DWW18_16775</name>
    <name evidence="6" type="ORF">DWZ68_10740</name>
    <name evidence="4" type="ORF">I6J59_18155</name>
    <name evidence="3" type="ORF">K8V05_09765</name>
</gene>
<dbReference type="Proteomes" id="UP000654720">
    <property type="component" value="Chromosome"/>
</dbReference>